<evidence type="ECO:0000256" key="1">
    <source>
        <dbReference type="SAM" id="MobiDB-lite"/>
    </source>
</evidence>
<gene>
    <name evidence="2" type="ORF">GGD88_001762</name>
</gene>
<comment type="caution">
    <text evidence="2">The sequence shown here is derived from an EMBL/GenBank/DDBJ whole genome shotgun (WGS) entry which is preliminary data.</text>
</comment>
<dbReference type="AlphaFoldDB" id="A0A7W6WL47"/>
<accession>A0A7W6WL47</accession>
<proteinExistence type="predicted"/>
<evidence type="ECO:0000313" key="3">
    <source>
        <dbReference type="Proteomes" id="UP000555728"/>
    </source>
</evidence>
<dbReference type="Proteomes" id="UP000555728">
    <property type="component" value="Unassembled WGS sequence"/>
</dbReference>
<dbReference type="RefSeq" id="WP_184434263.1">
    <property type="nucleotide sequence ID" value="NZ_JACIGI010000012.1"/>
</dbReference>
<feature type="region of interest" description="Disordered" evidence="1">
    <location>
        <begin position="50"/>
        <end position="112"/>
    </location>
</feature>
<reference evidence="2 3" key="1">
    <citation type="submission" date="2020-08" db="EMBL/GenBank/DDBJ databases">
        <title>Genome sequencing of Purple Non-Sulfur Bacteria from various extreme environments.</title>
        <authorList>
            <person name="Mayer M."/>
        </authorList>
    </citation>
    <scope>NUCLEOTIDE SEQUENCE [LARGE SCALE GENOMIC DNA]</scope>
    <source>
        <strain evidence="2 3">JA135</strain>
    </source>
</reference>
<organism evidence="2 3">
    <name type="scientific">Roseospira goensis</name>
    <dbReference type="NCBI Taxonomy" id="391922"/>
    <lineage>
        <taxon>Bacteria</taxon>
        <taxon>Pseudomonadati</taxon>
        <taxon>Pseudomonadota</taxon>
        <taxon>Alphaproteobacteria</taxon>
        <taxon>Rhodospirillales</taxon>
        <taxon>Rhodospirillaceae</taxon>
        <taxon>Roseospira</taxon>
    </lineage>
</organism>
<evidence type="ECO:0000313" key="2">
    <source>
        <dbReference type="EMBL" id="MBB4286037.1"/>
    </source>
</evidence>
<keyword evidence="3" id="KW-1185">Reference proteome</keyword>
<feature type="compositionally biased region" description="Basic and acidic residues" evidence="1">
    <location>
        <begin position="75"/>
        <end position="91"/>
    </location>
</feature>
<protein>
    <submittedName>
        <fullName evidence="2">Uncharacterized protein</fullName>
    </submittedName>
</protein>
<dbReference type="EMBL" id="JACIGI010000012">
    <property type="protein sequence ID" value="MBB4286037.1"/>
    <property type="molecule type" value="Genomic_DNA"/>
</dbReference>
<name>A0A7W6WL47_9PROT</name>
<sequence length="112" mass="12045">MYPTVWVVTRVIRSPGVPTHYMLTDTDGRNEVRTISEPTLVDTAYYFPIDPPAAPDPVPAEGGGPARTQFQGRGETSRTDTARADCGDGETRGWLNDLGLDGARAPGASRAR</sequence>